<dbReference type="GO" id="GO:0003677">
    <property type="term" value="F:DNA binding"/>
    <property type="evidence" value="ECO:0007669"/>
    <property type="project" value="InterPro"/>
</dbReference>
<evidence type="ECO:0000256" key="3">
    <source>
        <dbReference type="ARBA" id="ARBA00022806"/>
    </source>
</evidence>
<keyword evidence="2 9" id="KW-0378">Hydrolase</keyword>
<dbReference type="RefSeq" id="WP_108140496.1">
    <property type="nucleotide sequence ID" value="NZ_QAXS01000017.1"/>
</dbReference>
<accession>A0A2T5RIY2</accession>
<evidence type="ECO:0000256" key="8">
    <source>
        <dbReference type="ARBA" id="ARBA00048988"/>
    </source>
</evidence>
<organism evidence="12 13">
    <name type="scientific">Halanaerobium saccharolyticum</name>
    <dbReference type="NCBI Taxonomy" id="43595"/>
    <lineage>
        <taxon>Bacteria</taxon>
        <taxon>Bacillati</taxon>
        <taxon>Bacillota</taxon>
        <taxon>Clostridia</taxon>
        <taxon>Halanaerobiales</taxon>
        <taxon>Halanaerobiaceae</taxon>
        <taxon>Halanaerobium</taxon>
    </lineage>
</organism>
<dbReference type="GO" id="GO:0016887">
    <property type="term" value="F:ATP hydrolysis activity"/>
    <property type="evidence" value="ECO:0007669"/>
    <property type="project" value="RHEA"/>
</dbReference>
<dbReference type="OrthoDB" id="9765670at2"/>
<keyword evidence="3 9" id="KW-0347">Helicase</keyword>
<keyword evidence="4 9" id="KW-0067">ATP-binding</keyword>
<comment type="caution">
    <text evidence="12">The sequence shown here is derived from an EMBL/GenBank/DDBJ whole genome shotgun (WGS) entry which is preliminary data.</text>
</comment>
<evidence type="ECO:0000256" key="7">
    <source>
        <dbReference type="ARBA" id="ARBA00034808"/>
    </source>
</evidence>
<dbReference type="GO" id="GO:0005524">
    <property type="term" value="F:ATP binding"/>
    <property type="evidence" value="ECO:0007669"/>
    <property type="project" value="UniProtKB-UniRule"/>
</dbReference>
<dbReference type="EMBL" id="QAXS01000017">
    <property type="protein sequence ID" value="PTV98372.1"/>
    <property type="molecule type" value="Genomic_DNA"/>
</dbReference>
<comment type="catalytic activity">
    <reaction evidence="8">
        <text>ATP + H2O = ADP + phosphate + H(+)</text>
        <dbReference type="Rhea" id="RHEA:13065"/>
        <dbReference type="ChEBI" id="CHEBI:15377"/>
        <dbReference type="ChEBI" id="CHEBI:15378"/>
        <dbReference type="ChEBI" id="CHEBI:30616"/>
        <dbReference type="ChEBI" id="CHEBI:43474"/>
        <dbReference type="ChEBI" id="CHEBI:456216"/>
        <dbReference type="EC" id="5.6.2.4"/>
    </reaction>
</comment>
<sequence length="541" mass="62675">MITPTKQQKEIINEKNNIVVIAKPGSGKTYVLSKKIRKILPEGLDYKGVIAISYTNKASDELKNRCLKDGLDKKASFFGTIHNFLLVEIIIPFGKQIFGLPNSEIKVDKQLDELYWITDLNYKDLTKDKIDCLKNLFIEGLIGLESIGLLALYIYDNSLACRNYLKARYTHIIIDEYQDSSLEQHLMFLRLKDLGLKAIAVGDIDQSIYAYSGKKSKYLESLASEEGGNDDFEFYPLTVNHRCHPSIVNYSARLLNKKAKLITCEDVRVFDKKIIGLESNIADWLSVAIPYFSKKFDIDNNKKFAVLVRSNRTGKIIDNSLVLEHKFFTTTDLDKDINRWSIIFRRLLYVLFDDSKTKIGMLEDFIDFTKQKNKLQKLIDLMKKLEELVSDISSNFKFLVDYFIKIAEIIYPNNKCEKSISLIKETLKDPKSLDVFKPAKESEVQIMTIHKSKGLEFDVVFHLDLYEWILPSKRIKKGEKYYPNPKQDINLHYVGITRARKASILCTSTKRHNYKNDIKNGNPSEFFKYNKLYELRNTVDI</sequence>
<dbReference type="PANTHER" id="PTHR11070">
    <property type="entry name" value="UVRD / RECB / PCRA DNA HELICASE FAMILY MEMBER"/>
    <property type="match status" value="1"/>
</dbReference>
<evidence type="ECO:0000313" key="12">
    <source>
        <dbReference type="EMBL" id="PTV98372.1"/>
    </source>
</evidence>
<dbReference type="Proteomes" id="UP000244089">
    <property type="component" value="Unassembled WGS sequence"/>
</dbReference>
<keyword evidence="10" id="KW-0175">Coiled coil</keyword>
<reference evidence="12 13" key="1">
    <citation type="submission" date="2018-04" db="EMBL/GenBank/DDBJ databases">
        <title>Subsurface microbial communities from deep shales in Ohio and West Virginia, USA.</title>
        <authorList>
            <person name="Wrighton K."/>
        </authorList>
    </citation>
    <scope>NUCLEOTIDE SEQUENCE [LARGE SCALE GENOMIC DNA]</scope>
    <source>
        <strain evidence="12 13">WC1</strain>
    </source>
</reference>
<dbReference type="PROSITE" id="PS51198">
    <property type="entry name" value="UVRD_HELICASE_ATP_BIND"/>
    <property type="match status" value="1"/>
</dbReference>
<protein>
    <recommendedName>
        <fullName evidence="7">DNA 3'-5' helicase</fullName>
        <ecNumber evidence="7">5.6.2.4</ecNumber>
    </recommendedName>
</protein>
<feature type="coiled-coil region" evidence="10">
    <location>
        <begin position="368"/>
        <end position="395"/>
    </location>
</feature>
<dbReference type="InterPro" id="IPR027417">
    <property type="entry name" value="P-loop_NTPase"/>
</dbReference>
<dbReference type="GO" id="GO:0000725">
    <property type="term" value="P:recombinational repair"/>
    <property type="evidence" value="ECO:0007669"/>
    <property type="project" value="TreeGrafter"/>
</dbReference>
<dbReference type="Pfam" id="PF13245">
    <property type="entry name" value="AAA_19"/>
    <property type="match status" value="1"/>
</dbReference>
<dbReference type="EC" id="5.6.2.4" evidence="7"/>
<name>A0A2T5RIY2_9FIRM</name>
<keyword evidence="5" id="KW-0413">Isomerase</keyword>
<evidence type="ECO:0000256" key="5">
    <source>
        <dbReference type="ARBA" id="ARBA00023235"/>
    </source>
</evidence>
<gene>
    <name evidence="12" type="ORF">C8C76_11729</name>
</gene>
<evidence type="ECO:0000313" key="13">
    <source>
        <dbReference type="Proteomes" id="UP000244089"/>
    </source>
</evidence>
<dbReference type="InterPro" id="IPR014017">
    <property type="entry name" value="DNA_helicase_UvrD-like_C"/>
</dbReference>
<proteinExistence type="predicted"/>
<feature type="binding site" evidence="9">
    <location>
        <begin position="22"/>
        <end position="29"/>
    </location>
    <ligand>
        <name>ATP</name>
        <dbReference type="ChEBI" id="CHEBI:30616"/>
    </ligand>
</feature>
<dbReference type="Gene3D" id="3.40.50.300">
    <property type="entry name" value="P-loop containing nucleotide triphosphate hydrolases"/>
    <property type="match status" value="2"/>
</dbReference>
<evidence type="ECO:0000259" key="11">
    <source>
        <dbReference type="PROSITE" id="PS51198"/>
    </source>
</evidence>
<dbReference type="AlphaFoldDB" id="A0A2T5RIY2"/>
<dbReference type="Pfam" id="PF13361">
    <property type="entry name" value="UvrD_C"/>
    <property type="match status" value="1"/>
</dbReference>
<evidence type="ECO:0000256" key="4">
    <source>
        <dbReference type="ARBA" id="ARBA00022840"/>
    </source>
</evidence>
<evidence type="ECO:0000256" key="9">
    <source>
        <dbReference type="PROSITE-ProRule" id="PRU00560"/>
    </source>
</evidence>
<dbReference type="SUPFAM" id="SSF52540">
    <property type="entry name" value="P-loop containing nucleoside triphosphate hydrolases"/>
    <property type="match status" value="1"/>
</dbReference>
<keyword evidence="1 9" id="KW-0547">Nucleotide-binding</keyword>
<dbReference type="PANTHER" id="PTHR11070:SF67">
    <property type="entry name" value="DNA 3'-5' HELICASE"/>
    <property type="match status" value="1"/>
</dbReference>
<dbReference type="InterPro" id="IPR014016">
    <property type="entry name" value="UvrD-like_ATP-bd"/>
</dbReference>
<evidence type="ECO:0000256" key="10">
    <source>
        <dbReference type="SAM" id="Coils"/>
    </source>
</evidence>
<dbReference type="InterPro" id="IPR000212">
    <property type="entry name" value="DNA_helicase_UvrD/REP"/>
</dbReference>
<dbReference type="GO" id="GO:0043138">
    <property type="term" value="F:3'-5' DNA helicase activity"/>
    <property type="evidence" value="ECO:0007669"/>
    <property type="project" value="UniProtKB-EC"/>
</dbReference>
<evidence type="ECO:0000256" key="2">
    <source>
        <dbReference type="ARBA" id="ARBA00022801"/>
    </source>
</evidence>
<feature type="domain" description="UvrD-like helicase ATP-binding" evidence="11">
    <location>
        <begin position="1"/>
        <end position="244"/>
    </location>
</feature>
<evidence type="ECO:0000256" key="6">
    <source>
        <dbReference type="ARBA" id="ARBA00034617"/>
    </source>
</evidence>
<comment type="catalytic activity">
    <reaction evidence="6">
        <text>Couples ATP hydrolysis with the unwinding of duplex DNA by translocating in the 3'-5' direction.</text>
        <dbReference type="EC" id="5.6.2.4"/>
    </reaction>
</comment>
<evidence type="ECO:0000256" key="1">
    <source>
        <dbReference type="ARBA" id="ARBA00022741"/>
    </source>
</evidence>